<evidence type="ECO:0000313" key="2">
    <source>
        <dbReference type="Proteomes" id="UP001066276"/>
    </source>
</evidence>
<keyword evidence="2" id="KW-1185">Reference proteome</keyword>
<protein>
    <submittedName>
        <fullName evidence="1">Uncharacterized protein</fullName>
    </submittedName>
</protein>
<sequence>MEPLGCHYELTVKRFLSCIPNSQGSVTVPSPALEKAGIALTYFIVGPDSGPTLRERQTARQLGRRTRSVMKSTWTRKCIRGHGNITLERVPIPGARARSKVAKIKEGL</sequence>
<proteinExistence type="predicted"/>
<comment type="caution">
    <text evidence="1">The sequence shown here is derived from an EMBL/GenBank/DDBJ whole genome shotgun (WGS) entry which is preliminary data.</text>
</comment>
<evidence type="ECO:0000313" key="1">
    <source>
        <dbReference type="EMBL" id="KAJ1082751.1"/>
    </source>
</evidence>
<dbReference type="EMBL" id="JANPWB010000016">
    <property type="protein sequence ID" value="KAJ1082751.1"/>
    <property type="molecule type" value="Genomic_DNA"/>
</dbReference>
<gene>
    <name evidence="1" type="ORF">NDU88_002916</name>
</gene>
<reference evidence="1" key="1">
    <citation type="journal article" date="2022" name="bioRxiv">
        <title>Sequencing and chromosome-scale assembly of the giantPleurodeles waltlgenome.</title>
        <authorList>
            <person name="Brown T."/>
            <person name="Elewa A."/>
            <person name="Iarovenko S."/>
            <person name="Subramanian E."/>
            <person name="Araus A.J."/>
            <person name="Petzold A."/>
            <person name="Susuki M."/>
            <person name="Suzuki K.-i.T."/>
            <person name="Hayashi T."/>
            <person name="Toyoda A."/>
            <person name="Oliveira C."/>
            <person name="Osipova E."/>
            <person name="Leigh N.D."/>
            <person name="Simon A."/>
            <person name="Yun M.H."/>
        </authorList>
    </citation>
    <scope>NUCLEOTIDE SEQUENCE</scope>
    <source>
        <strain evidence="1">20211129_DDA</strain>
        <tissue evidence="1">Liver</tissue>
    </source>
</reference>
<accession>A0AAV7KTG1</accession>
<dbReference type="AlphaFoldDB" id="A0AAV7KTG1"/>
<name>A0AAV7KTG1_PLEWA</name>
<organism evidence="1 2">
    <name type="scientific">Pleurodeles waltl</name>
    <name type="common">Iberian ribbed newt</name>
    <dbReference type="NCBI Taxonomy" id="8319"/>
    <lineage>
        <taxon>Eukaryota</taxon>
        <taxon>Metazoa</taxon>
        <taxon>Chordata</taxon>
        <taxon>Craniata</taxon>
        <taxon>Vertebrata</taxon>
        <taxon>Euteleostomi</taxon>
        <taxon>Amphibia</taxon>
        <taxon>Batrachia</taxon>
        <taxon>Caudata</taxon>
        <taxon>Salamandroidea</taxon>
        <taxon>Salamandridae</taxon>
        <taxon>Pleurodelinae</taxon>
        <taxon>Pleurodeles</taxon>
    </lineage>
</organism>
<dbReference type="Proteomes" id="UP001066276">
    <property type="component" value="Chromosome 12"/>
</dbReference>